<dbReference type="OrthoDB" id="2430210at2759"/>
<evidence type="ECO:0000259" key="2">
    <source>
        <dbReference type="PROSITE" id="PS50158"/>
    </source>
</evidence>
<dbReference type="InterPro" id="IPR036875">
    <property type="entry name" value="Znf_CCHC_sf"/>
</dbReference>
<comment type="caution">
    <text evidence="3">The sequence shown here is derived from an EMBL/GenBank/DDBJ whole genome shotgun (WGS) entry which is preliminary data.</text>
</comment>
<organism evidence="3 4">
    <name type="scientific">Candida viswanathii</name>
    <dbReference type="NCBI Taxonomy" id="5486"/>
    <lineage>
        <taxon>Eukaryota</taxon>
        <taxon>Fungi</taxon>
        <taxon>Dikarya</taxon>
        <taxon>Ascomycota</taxon>
        <taxon>Saccharomycotina</taxon>
        <taxon>Pichiomycetes</taxon>
        <taxon>Debaryomycetaceae</taxon>
        <taxon>Candida/Lodderomyces clade</taxon>
        <taxon>Candida</taxon>
    </lineage>
</organism>
<name>A0A367YFJ4_9ASCO</name>
<protein>
    <recommendedName>
        <fullName evidence="2">CCHC-type domain-containing protein</fullName>
    </recommendedName>
</protein>
<reference evidence="3 4" key="1">
    <citation type="submission" date="2018-06" db="EMBL/GenBank/DDBJ databases">
        <title>Whole genome sequencing of Candida tropicalis (genome annotated by CSBL at Korea University).</title>
        <authorList>
            <person name="Ahn J."/>
        </authorList>
    </citation>
    <scope>NUCLEOTIDE SEQUENCE [LARGE SCALE GENOMIC DNA]</scope>
    <source>
        <strain evidence="3 4">ATCC 20962</strain>
    </source>
</reference>
<dbReference type="AlphaFoldDB" id="A0A367YFJ4"/>
<gene>
    <name evidence="3" type="ORF">Cantr_00187</name>
</gene>
<keyword evidence="4" id="KW-1185">Reference proteome</keyword>
<dbReference type="InterPro" id="IPR001878">
    <property type="entry name" value="Znf_CCHC"/>
</dbReference>
<dbReference type="Proteomes" id="UP000253472">
    <property type="component" value="Unassembled WGS sequence"/>
</dbReference>
<sequence length="314" mass="35169">MDLDREIENLTESIANLSIRKPNSQTDPPLMNAEIAKLIGEAVAAGLKEGLAVREDNRHPKEFKGELKDADKLFVFLYEVETYGTRVGHALEGNGLTLYASRYLGGSALLWFNMSQMEFKEQPWSTFKQTLKRQFLSATFEDDMANKLMTVKQRTSVRAYSEEFMRITRYVRTEWLNPDVLKLLFVRGLKPNVQLGALEASKDPNISLGELITKAQRVDTIVYRAASVQTSPSHASGYSSDFVPSTGSAGSVIDAEGDTVMSLAMMTPKKLTPKERQHLVAQNGCFACRQLGHRQYECPKFAKRNTVANMDSLN</sequence>
<keyword evidence="1" id="KW-0479">Metal-binding</keyword>
<evidence type="ECO:0000313" key="3">
    <source>
        <dbReference type="EMBL" id="RCK64450.1"/>
    </source>
</evidence>
<evidence type="ECO:0000256" key="1">
    <source>
        <dbReference type="PROSITE-ProRule" id="PRU00047"/>
    </source>
</evidence>
<evidence type="ECO:0000313" key="4">
    <source>
        <dbReference type="Proteomes" id="UP000253472"/>
    </source>
</evidence>
<keyword evidence="1" id="KW-0863">Zinc-finger</keyword>
<dbReference type="Pfam" id="PF19259">
    <property type="entry name" value="Ty3_capsid"/>
    <property type="match status" value="1"/>
</dbReference>
<dbReference type="GO" id="GO:0008270">
    <property type="term" value="F:zinc ion binding"/>
    <property type="evidence" value="ECO:0007669"/>
    <property type="project" value="UniProtKB-KW"/>
</dbReference>
<feature type="domain" description="CCHC-type" evidence="2">
    <location>
        <begin position="285"/>
        <end position="300"/>
    </location>
</feature>
<dbReference type="InterPro" id="IPR045358">
    <property type="entry name" value="Ty3_capsid"/>
</dbReference>
<dbReference type="STRING" id="5486.A0A367YFJ4"/>
<dbReference type="GO" id="GO:0003676">
    <property type="term" value="F:nucleic acid binding"/>
    <property type="evidence" value="ECO:0007669"/>
    <property type="project" value="InterPro"/>
</dbReference>
<dbReference type="SUPFAM" id="SSF57756">
    <property type="entry name" value="Retrovirus zinc finger-like domains"/>
    <property type="match status" value="1"/>
</dbReference>
<dbReference type="EMBL" id="QLNQ01000022">
    <property type="protein sequence ID" value="RCK64450.1"/>
    <property type="molecule type" value="Genomic_DNA"/>
</dbReference>
<accession>A0A367YFJ4</accession>
<proteinExistence type="predicted"/>
<keyword evidence="1" id="KW-0862">Zinc</keyword>
<dbReference type="PROSITE" id="PS50158">
    <property type="entry name" value="ZF_CCHC"/>
    <property type="match status" value="1"/>
</dbReference>